<accession>A0A815LG01</accession>
<dbReference type="AlphaFoldDB" id="A0A815LG01"/>
<evidence type="ECO:0000313" key="2">
    <source>
        <dbReference type="Proteomes" id="UP000663864"/>
    </source>
</evidence>
<organism evidence="1 2">
    <name type="scientific">Rotaria sordida</name>
    <dbReference type="NCBI Taxonomy" id="392033"/>
    <lineage>
        <taxon>Eukaryota</taxon>
        <taxon>Metazoa</taxon>
        <taxon>Spiralia</taxon>
        <taxon>Gnathifera</taxon>
        <taxon>Rotifera</taxon>
        <taxon>Eurotatoria</taxon>
        <taxon>Bdelloidea</taxon>
        <taxon>Philodinida</taxon>
        <taxon>Philodinidae</taxon>
        <taxon>Rotaria</taxon>
    </lineage>
</organism>
<dbReference type="EMBL" id="CAJNOT010003925">
    <property type="protein sequence ID" value="CAF1406616.1"/>
    <property type="molecule type" value="Genomic_DNA"/>
</dbReference>
<dbReference type="Proteomes" id="UP000663864">
    <property type="component" value="Unassembled WGS sequence"/>
</dbReference>
<protein>
    <submittedName>
        <fullName evidence="1">Uncharacterized protein</fullName>
    </submittedName>
</protein>
<comment type="caution">
    <text evidence="1">The sequence shown here is derived from an EMBL/GenBank/DDBJ whole genome shotgun (WGS) entry which is preliminary data.</text>
</comment>
<reference evidence="1" key="1">
    <citation type="submission" date="2021-02" db="EMBL/GenBank/DDBJ databases">
        <authorList>
            <person name="Nowell W R."/>
        </authorList>
    </citation>
    <scope>NUCLEOTIDE SEQUENCE</scope>
</reference>
<evidence type="ECO:0000313" key="1">
    <source>
        <dbReference type="EMBL" id="CAF1406616.1"/>
    </source>
</evidence>
<gene>
    <name evidence="1" type="ORF">ZHD862_LOCUS33360</name>
</gene>
<proteinExistence type="predicted"/>
<sequence length="223" mass="25709">MATSISPIDDLQANTNNQHLKIFSLIWLDADTTLERNRNAEQRLRAIINCLMKFQDVKKCQEYINKQSQKARLIMVVSGRLGQEIVPSIHNIRQVISIYVYCMDKNRHEQWARNFAKVKAIVVELDELILQIETDHRMQEIVEEPLSINIFTTSVNADTSAMGKSIMDVNEQLPPSDPLLYDLYQDLGKFASQVGNLDKSMEWRQKAIVLQQQNELAGKQSYE</sequence>
<name>A0A815LG01_9BILA</name>